<gene>
    <name evidence="1" type="ORF">A3Q29_13820</name>
</gene>
<dbReference type="PANTHER" id="PTHR21366">
    <property type="entry name" value="GLYOXALASE FAMILY PROTEIN"/>
    <property type="match status" value="1"/>
</dbReference>
<evidence type="ECO:0000313" key="1">
    <source>
        <dbReference type="EMBL" id="OHT25384.1"/>
    </source>
</evidence>
<dbReference type="EMBL" id="LVIE01000035">
    <property type="protein sequence ID" value="OHT25384.1"/>
    <property type="molecule type" value="Genomic_DNA"/>
</dbReference>
<dbReference type="Proteomes" id="UP000179588">
    <property type="component" value="Unassembled WGS sequence"/>
</dbReference>
<dbReference type="InterPro" id="IPR029068">
    <property type="entry name" value="Glyas_Bleomycin-R_OHBP_Dase"/>
</dbReference>
<keyword evidence="2" id="KW-1185">Reference proteome</keyword>
<dbReference type="RefSeq" id="WP_070925462.1">
    <property type="nucleotide sequence ID" value="NZ_CANMXG010000004.1"/>
</dbReference>
<dbReference type="NCBIfam" id="NF000496">
    <property type="entry name" value="Fos_GSH"/>
    <property type="match status" value="1"/>
</dbReference>
<dbReference type="Gene3D" id="3.10.180.10">
    <property type="entry name" value="2,3-Dihydroxybiphenyl 1,2-Dioxygenase, domain 1"/>
    <property type="match status" value="1"/>
</dbReference>
<dbReference type="AlphaFoldDB" id="A0A1S1HSS7"/>
<proteinExistence type="predicted"/>
<dbReference type="GeneID" id="92279438"/>
<dbReference type="PANTHER" id="PTHR21366:SF14">
    <property type="entry name" value="GLYOXALASE DOMAIN-CONTAINING PROTEIN 5"/>
    <property type="match status" value="1"/>
</dbReference>
<evidence type="ECO:0000313" key="2">
    <source>
        <dbReference type="Proteomes" id="UP000179588"/>
    </source>
</evidence>
<dbReference type="InterPro" id="IPR004360">
    <property type="entry name" value="Glyas_Fos-R_dOase_dom"/>
</dbReference>
<comment type="caution">
    <text evidence="1">The sequence shown here is derived from an EMBL/GenBank/DDBJ whole genome shotgun (WGS) entry which is preliminary data.</text>
</comment>
<dbReference type="InterPro" id="IPR050383">
    <property type="entry name" value="GlyoxalaseI/FosfomycinResist"/>
</dbReference>
<dbReference type="InterPro" id="IPR037523">
    <property type="entry name" value="VOC_core"/>
</dbReference>
<dbReference type="PROSITE" id="PS51819">
    <property type="entry name" value="VOC"/>
    <property type="match status" value="1"/>
</dbReference>
<dbReference type="SUPFAM" id="SSF54593">
    <property type="entry name" value="Glyoxalase/Bleomycin resistance protein/Dihydroxybiphenyl dioxygenase"/>
    <property type="match status" value="1"/>
</dbReference>
<name>A0A1S1HSS7_PROST</name>
<protein>
    <submittedName>
        <fullName evidence="1">Glutathione transferase</fullName>
    </submittedName>
</protein>
<keyword evidence="1" id="KW-0808">Transferase</keyword>
<accession>A0A1S1HSS7</accession>
<dbReference type="OrthoDB" id="4265398at2"/>
<dbReference type="GO" id="GO:0016740">
    <property type="term" value="F:transferase activity"/>
    <property type="evidence" value="ECO:0007669"/>
    <property type="project" value="UniProtKB-KW"/>
</dbReference>
<sequence>MLLGINHLTIAVTNVEKSIYFYHHILGMHLHASWKNGAYLTCGELWVCLSFDPQRHHVDPDTTDYTHYAFSVTENDFSLVVEKLQQFDVKVWKDNRSEGASFYFLDPDGHKLEIHVGSLLDRLKSCLVHPYEEMKFYE</sequence>
<reference evidence="1 2" key="1">
    <citation type="submission" date="2016-03" db="EMBL/GenBank/DDBJ databases">
        <title>Genome sequence of Providencia stuartii strain, isolated from the salivary glands of larval Lucilia sericata.</title>
        <authorList>
            <person name="Yuan Y."/>
            <person name="Zhang Y."/>
            <person name="Fu S."/>
            <person name="Crippen T.L."/>
            <person name="Visi D."/>
            <person name="Benbow M.E."/>
            <person name="Allen M."/>
            <person name="Tomberlin J.K."/>
            <person name="Sze S.-H."/>
            <person name="Tarone A.M."/>
        </authorList>
    </citation>
    <scope>NUCLEOTIDE SEQUENCE [LARGE SCALE GENOMIC DNA]</scope>
    <source>
        <strain evidence="1 2">Crippen</strain>
    </source>
</reference>
<dbReference type="Pfam" id="PF00903">
    <property type="entry name" value="Glyoxalase"/>
    <property type="match status" value="1"/>
</dbReference>
<organism evidence="1 2">
    <name type="scientific">Providencia stuartii</name>
    <dbReference type="NCBI Taxonomy" id="588"/>
    <lineage>
        <taxon>Bacteria</taxon>
        <taxon>Pseudomonadati</taxon>
        <taxon>Pseudomonadota</taxon>
        <taxon>Gammaproteobacteria</taxon>
        <taxon>Enterobacterales</taxon>
        <taxon>Morganellaceae</taxon>
        <taxon>Providencia</taxon>
    </lineage>
</organism>